<keyword evidence="4 6" id="KW-0732">Signal</keyword>
<dbReference type="SUPFAM" id="SSF53850">
    <property type="entry name" value="Periplasmic binding protein-like II"/>
    <property type="match status" value="1"/>
</dbReference>
<feature type="domain" description="Solute-binding protein family 5" evidence="7">
    <location>
        <begin position="85"/>
        <end position="479"/>
    </location>
</feature>
<dbReference type="Pfam" id="PF00496">
    <property type="entry name" value="SBP_bac_5"/>
    <property type="match status" value="1"/>
</dbReference>
<dbReference type="GO" id="GO:1904680">
    <property type="term" value="F:peptide transmembrane transporter activity"/>
    <property type="evidence" value="ECO:0007669"/>
    <property type="project" value="TreeGrafter"/>
</dbReference>
<sequence length="558" mass="61114">MKNANRNKQSWPARVGVLAATAASVLLLAACGSKASAASTKSITVSIPSQLETLDPAQASDTSSGEVLNNVEEGLLTVGKNNKKEPGIAKSWTTSKDGMTYTFTLRHNAKWADGKPVTANDFVYAWQRNVDPKTKAVNAYRYSGIVNADAINSGKKAVSTLGVKAEGDYKFVVHLEHPMATFLTLMSNAEFMPVEKSAVTKNGSKFGTNATKTSYDGPYTVKSWNGTNDSWTLVKNKNYWNKQNIHLDKVTYQVVKTTSTGLNMFEAGQLDQTELSGNEVKNEKNNKAFKQVLSGIGTYVVTNEKAPSTDALKKAFNNVYIRKALSLSIDRKTFTQDTLADGSQASLGFVSRDLGKSPTDGTDFAKDAYVKNDDANSGVSYNQKLAQEYWDKGLKQLGMTGMSFNLTVDEDDQWDSIAQYLDETWTKNLKGLKVTVKKVPKATRVKDLLGSDFDVILTSWSADYDPTTFLDMMVTGNSYNFGGWSNSEYDSLMNTANTTADAKARWQAMVKAEQLLMKEQGVIPLYQDATNYLRNTKLTGVVDNAAGGNPGWRGVNLR</sequence>
<dbReference type="InterPro" id="IPR039424">
    <property type="entry name" value="SBP_5"/>
</dbReference>
<dbReference type="Gene3D" id="3.90.76.10">
    <property type="entry name" value="Dipeptide-binding Protein, Domain 1"/>
    <property type="match status" value="1"/>
</dbReference>
<dbReference type="PATRIC" id="fig|1423783.4.peg.1993"/>
<dbReference type="AlphaFoldDB" id="A0A0R1TTK3"/>
<evidence type="ECO:0000313" key="8">
    <source>
        <dbReference type="EMBL" id="KRL84639.1"/>
    </source>
</evidence>
<dbReference type="Gene3D" id="3.40.190.10">
    <property type="entry name" value="Periplasmic binding protein-like II"/>
    <property type="match status" value="1"/>
</dbReference>
<gene>
    <name evidence="8" type="ORF">FC50_GL001947</name>
</gene>
<keyword evidence="5" id="KW-0571">Peptide transport</keyword>
<dbReference type="InterPro" id="IPR000914">
    <property type="entry name" value="SBP_5_dom"/>
</dbReference>
<evidence type="ECO:0000256" key="2">
    <source>
        <dbReference type="ARBA" id="ARBA00005695"/>
    </source>
</evidence>
<dbReference type="FunFam" id="3.90.76.10:FF:000001">
    <property type="entry name" value="Oligopeptide ABC transporter substrate-binding protein"/>
    <property type="match status" value="1"/>
</dbReference>
<comment type="subcellular location">
    <subcellularLocation>
        <location evidence="1">Cell membrane</location>
        <topology evidence="1">Lipid-anchor</topology>
    </subcellularLocation>
</comment>
<organism evidence="8 9">
    <name type="scientific">Lacticaseibacillus pantheris DSM 15945 = JCM 12539 = NBRC 106106</name>
    <dbReference type="NCBI Taxonomy" id="1423783"/>
    <lineage>
        <taxon>Bacteria</taxon>
        <taxon>Bacillati</taxon>
        <taxon>Bacillota</taxon>
        <taxon>Bacilli</taxon>
        <taxon>Lactobacillales</taxon>
        <taxon>Lactobacillaceae</taxon>
        <taxon>Lacticaseibacillus</taxon>
    </lineage>
</organism>
<reference evidence="8 9" key="1">
    <citation type="journal article" date="2015" name="Genome Announc.">
        <title>Expanding the biotechnology potential of lactobacilli through comparative genomics of 213 strains and associated genera.</title>
        <authorList>
            <person name="Sun Z."/>
            <person name="Harris H.M."/>
            <person name="McCann A."/>
            <person name="Guo C."/>
            <person name="Argimon S."/>
            <person name="Zhang W."/>
            <person name="Yang X."/>
            <person name="Jeffery I.B."/>
            <person name="Cooney J.C."/>
            <person name="Kagawa T.F."/>
            <person name="Liu W."/>
            <person name="Song Y."/>
            <person name="Salvetti E."/>
            <person name="Wrobel A."/>
            <person name="Rasinkangas P."/>
            <person name="Parkhill J."/>
            <person name="Rea M.C."/>
            <person name="O'Sullivan O."/>
            <person name="Ritari J."/>
            <person name="Douillard F.P."/>
            <person name="Paul Ross R."/>
            <person name="Yang R."/>
            <person name="Briner A.E."/>
            <person name="Felis G.E."/>
            <person name="de Vos W.M."/>
            <person name="Barrangou R."/>
            <person name="Klaenhammer T.R."/>
            <person name="Caufield P.W."/>
            <person name="Cui Y."/>
            <person name="Zhang H."/>
            <person name="O'Toole P.W."/>
        </authorList>
    </citation>
    <scope>NUCLEOTIDE SEQUENCE [LARGE SCALE GENOMIC DNA]</scope>
    <source>
        <strain evidence="8 9">DSM 15945</strain>
    </source>
</reference>
<dbReference type="InterPro" id="IPR023765">
    <property type="entry name" value="SBP_5_CS"/>
</dbReference>
<dbReference type="GO" id="GO:0030288">
    <property type="term" value="C:outer membrane-bounded periplasmic space"/>
    <property type="evidence" value="ECO:0007669"/>
    <property type="project" value="UniProtKB-ARBA"/>
</dbReference>
<comment type="similarity">
    <text evidence="2">Belongs to the bacterial solute-binding protein 5 family.</text>
</comment>
<evidence type="ECO:0000313" key="9">
    <source>
        <dbReference type="Proteomes" id="UP000051922"/>
    </source>
</evidence>
<feature type="signal peptide" evidence="6">
    <location>
        <begin position="1"/>
        <end position="37"/>
    </location>
</feature>
<evidence type="ECO:0000256" key="5">
    <source>
        <dbReference type="ARBA" id="ARBA00022856"/>
    </source>
</evidence>
<dbReference type="PROSITE" id="PS51257">
    <property type="entry name" value="PROKAR_LIPOPROTEIN"/>
    <property type="match status" value="1"/>
</dbReference>
<evidence type="ECO:0000256" key="6">
    <source>
        <dbReference type="SAM" id="SignalP"/>
    </source>
</evidence>
<dbReference type="OrthoDB" id="403896at2"/>
<proteinExistence type="inferred from homology"/>
<evidence type="ECO:0000256" key="3">
    <source>
        <dbReference type="ARBA" id="ARBA00022448"/>
    </source>
</evidence>
<protein>
    <submittedName>
        <fullName evidence="8">ABC-type oligopeptide transport system, periplasmic component</fullName>
    </submittedName>
</protein>
<dbReference type="PANTHER" id="PTHR30290:SF10">
    <property type="entry name" value="PERIPLASMIC OLIGOPEPTIDE-BINDING PROTEIN-RELATED"/>
    <property type="match status" value="1"/>
</dbReference>
<feature type="chain" id="PRO_5006411334" evidence="6">
    <location>
        <begin position="38"/>
        <end position="558"/>
    </location>
</feature>
<evidence type="ECO:0000256" key="4">
    <source>
        <dbReference type="ARBA" id="ARBA00022729"/>
    </source>
</evidence>
<accession>A0A0R1TTK3</accession>
<evidence type="ECO:0000256" key="1">
    <source>
        <dbReference type="ARBA" id="ARBA00004193"/>
    </source>
</evidence>
<comment type="caution">
    <text evidence="8">The sequence shown here is derived from an EMBL/GenBank/DDBJ whole genome shotgun (WGS) entry which is preliminary data.</text>
</comment>
<keyword evidence="5" id="KW-0653">Protein transport</keyword>
<keyword evidence="3" id="KW-0813">Transport</keyword>
<dbReference type="EMBL" id="AZFJ01000059">
    <property type="protein sequence ID" value="KRL84639.1"/>
    <property type="molecule type" value="Genomic_DNA"/>
</dbReference>
<dbReference type="InterPro" id="IPR030678">
    <property type="entry name" value="Peptide/Ni-bd"/>
</dbReference>
<dbReference type="PIRSF" id="PIRSF002741">
    <property type="entry name" value="MppA"/>
    <property type="match status" value="1"/>
</dbReference>
<dbReference type="Proteomes" id="UP000051922">
    <property type="component" value="Unassembled WGS sequence"/>
</dbReference>
<dbReference type="FunFam" id="3.10.105.10:FF:000001">
    <property type="entry name" value="Oligopeptide ABC transporter, oligopeptide-binding protein"/>
    <property type="match status" value="1"/>
</dbReference>
<keyword evidence="9" id="KW-1185">Reference proteome</keyword>
<dbReference type="RefSeq" id="WP_054651394.1">
    <property type="nucleotide sequence ID" value="NZ_AZFJ01000059.1"/>
</dbReference>
<dbReference type="GO" id="GO:0015833">
    <property type="term" value="P:peptide transport"/>
    <property type="evidence" value="ECO:0007669"/>
    <property type="project" value="UniProtKB-KW"/>
</dbReference>
<evidence type="ECO:0000259" key="7">
    <source>
        <dbReference type="Pfam" id="PF00496"/>
    </source>
</evidence>
<dbReference type="PANTHER" id="PTHR30290">
    <property type="entry name" value="PERIPLASMIC BINDING COMPONENT OF ABC TRANSPORTER"/>
    <property type="match status" value="1"/>
</dbReference>
<name>A0A0R1TTK3_9LACO</name>
<dbReference type="STRING" id="1423783.FC50_GL001947"/>
<dbReference type="Gene3D" id="3.10.105.10">
    <property type="entry name" value="Dipeptide-binding Protein, Domain 3"/>
    <property type="match status" value="1"/>
</dbReference>
<dbReference type="PROSITE" id="PS01040">
    <property type="entry name" value="SBP_BACTERIAL_5"/>
    <property type="match status" value="1"/>
</dbReference>
<dbReference type="CDD" id="cd08504">
    <property type="entry name" value="PBP2_OppA"/>
    <property type="match status" value="1"/>
</dbReference>
<dbReference type="GO" id="GO:0043190">
    <property type="term" value="C:ATP-binding cassette (ABC) transporter complex"/>
    <property type="evidence" value="ECO:0007669"/>
    <property type="project" value="InterPro"/>
</dbReference>